<dbReference type="EMBL" id="SNWP01000010">
    <property type="protein sequence ID" value="TDO29427.1"/>
    <property type="molecule type" value="Genomic_DNA"/>
</dbReference>
<dbReference type="Proteomes" id="UP000295741">
    <property type="component" value="Unassembled WGS sequence"/>
</dbReference>
<dbReference type="RefSeq" id="WP_133474027.1">
    <property type="nucleotide sequence ID" value="NZ_SNWP01000010.1"/>
</dbReference>
<organism evidence="1 2">
    <name type="scientific">Sediminibacterium goheungense</name>
    <dbReference type="NCBI Taxonomy" id="1086393"/>
    <lineage>
        <taxon>Bacteria</taxon>
        <taxon>Pseudomonadati</taxon>
        <taxon>Bacteroidota</taxon>
        <taxon>Chitinophagia</taxon>
        <taxon>Chitinophagales</taxon>
        <taxon>Chitinophagaceae</taxon>
        <taxon>Sediminibacterium</taxon>
    </lineage>
</organism>
<comment type="caution">
    <text evidence="1">The sequence shown here is derived from an EMBL/GenBank/DDBJ whole genome shotgun (WGS) entry which is preliminary data.</text>
</comment>
<sequence>MARKRWTPQTEITDSLIRLREKRKWQLAYRRYVVEQKPSETYASYFGLDIQTLRDWFTLQFCEPMSWDNYGKAWQIEHIIPATYFNFEDEKDLKLCWSFINMRVQPVEEESQHSSSFNLLSAKTYFTQLQIKTKEKKCTEMLAKLIEIEAGHVDIPDAVYSFLVNQQERIEQIHALTAEELDRLNRGAELKEILLEREILKKFS</sequence>
<evidence type="ECO:0000313" key="2">
    <source>
        <dbReference type="Proteomes" id="UP000295741"/>
    </source>
</evidence>
<dbReference type="OrthoDB" id="657145at2"/>
<keyword evidence="2" id="KW-1185">Reference proteome</keyword>
<accession>A0A4R6J3B8</accession>
<reference evidence="1 2" key="1">
    <citation type="submission" date="2019-03" db="EMBL/GenBank/DDBJ databases">
        <title>Genomic Encyclopedia of Archaeal and Bacterial Type Strains, Phase II (KMG-II): from individual species to whole genera.</title>
        <authorList>
            <person name="Goeker M."/>
        </authorList>
    </citation>
    <scope>NUCLEOTIDE SEQUENCE [LARGE SCALE GENOMIC DNA]</scope>
    <source>
        <strain evidence="1 2">DSM 28323</strain>
    </source>
</reference>
<protein>
    <submittedName>
        <fullName evidence="1">Uncharacterized protein</fullName>
    </submittedName>
</protein>
<dbReference type="AlphaFoldDB" id="A0A4R6J3B8"/>
<gene>
    <name evidence="1" type="ORF">BC659_1516</name>
</gene>
<proteinExistence type="predicted"/>
<evidence type="ECO:0000313" key="1">
    <source>
        <dbReference type="EMBL" id="TDO29427.1"/>
    </source>
</evidence>
<name>A0A4R6J3B8_9BACT</name>